<dbReference type="CDD" id="cd00570">
    <property type="entry name" value="GST_N_family"/>
    <property type="match status" value="1"/>
</dbReference>
<dbReference type="AlphaFoldDB" id="A0A2P2DZF4"/>
<dbReference type="InterPro" id="IPR004045">
    <property type="entry name" value="Glutathione_S-Trfase_N"/>
</dbReference>
<dbReference type="InterPro" id="IPR036249">
    <property type="entry name" value="Thioredoxin-like_sf"/>
</dbReference>
<evidence type="ECO:0000313" key="3">
    <source>
        <dbReference type="Proteomes" id="UP000245133"/>
    </source>
</evidence>
<proteinExistence type="predicted"/>
<evidence type="ECO:0000259" key="1">
    <source>
        <dbReference type="PROSITE" id="PS50404"/>
    </source>
</evidence>
<dbReference type="SUPFAM" id="SSF52833">
    <property type="entry name" value="Thioredoxin-like"/>
    <property type="match status" value="1"/>
</dbReference>
<accession>A0A2P2DZF4</accession>
<keyword evidence="3" id="KW-1185">Reference proteome</keyword>
<comment type="caution">
    <text evidence="2">The sequence shown here is derived from an EMBL/GenBank/DDBJ whole genome shotgun (WGS) entry which is preliminary data.</text>
</comment>
<name>A0A2P2DZF4_9LEPT</name>
<dbReference type="EMBL" id="BFBB01000003">
    <property type="protein sequence ID" value="GBF50011.1"/>
    <property type="molecule type" value="Genomic_DNA"/>
</dbReference>
<evidence type="ECO:0000313" key="2">
    <source>
        <dbReference type="EMBL" id="GBF50011.1"/>
    </source>
</evidence>
<dbReference type="GO" id="GO:0016740">
    <property type="term" value="F:transferase activity"/>
    <property type="evidence" value="ECO:0007669"/>
    <property type="project" value="UniProtKB-KW"/>
</dbReference>
<dbReference type="Proteomes" id="UP000245133">
    <property type="component" value="Unassembled WGS sequence"/>
</dbReference>
<organism evidence="2 3">
    <name type="scientific">Leptospira ryugenii</name>
    <dbReference type="NCBI Taxonomy" id="1917863"/>
    <lineage>
        <taxon>Bacteria</taxon>
        <taxon>Pseudomonadati</taxon>
        <taxon>Spirochaetota</taxon>
        <taxon>Spirochaetia</taxon>
        <taxon>Leptospirales</taxon>
        <taxon>Leptospiraceae</taxon>
        <taxon>Leptospira</taxon>
    </lineage>
</organism>
<keyword evidence="2" id="KW-0808">Transferase</keyword>
<feature type="domain" description="GST N-terminal" evidence="1">
    <location>
        <begin position="11"/>
        <end position="89"/>
    </location>
</feature>
<dbReference type="PROSITE" id="PS50404">
    <property type="entry name" value="GST_NTER"/>
    <property type="match status" value="1"/>
</dbReference>
<protein>
    <submittedName>
        <fullName evidence="2">Glutathione S-transferase, N-terminal domain protein</fullName>
    </submittedName>
</protein>
<gene>
    <name evidence="2" type="ORF">LPTSP4_15320</name>
</gene>
<reference evidence="2 3" key="1">
    <citation type="submission" date="2018-02" db="EMBL/GenBank/DDBJ databases">
        <title>Novel Leptospira species isolated from soil and water in Japan.</title>
        <authorList>
            <person name="Nakao R."/>
            <person name="Masuzawa T."/>
        </authorList>
    </citation>
    <scope>NUCLEOTIDE SEQUENCE [LARGE SCALE GENOMIC DNA]</scope>
    <source>
        <strain evidence="2 3">YH101</strain>
    </source>
</reference>
<dbReference type="Pfam" id="PF13417">
    <property type="entry name" value="GST_N_3"/>
    <property type="match status" value="1"/>
</dbReference>
<dbReference type="RefSeq" id="WP_244594311.1">
    <property type="nucleotide sequence ID" value="NZ_BFBB01000003.1"/>
</dbReference>
<dbReference type="Gene3D" id="3.40.30.10">
    <property type="entry name" value="Glutaredoxin"/>
    <property type="match status" value="1"/>
</dbReference>
<sequence length="255" mass="29417">MNSISDKILQMKPKLYAFPISHFSEKARFALDRAGYSYDLQLLYPGEHIQILKDKVPETSVPVLETEKGWIQGSSLVLDLVEEKAFGKKAEANERAEEEKIDEILGKGLQTILYYYVLPSPEIVGKLFSLQKPKPEEVIPPPERFDLVSLVLRKKYKINPKNVESVLTRVNEYAQEIQTVYKKRKFYNGISFGRVDLTISSLLGALALPEKAPATDWFLSAEMPKGFLEWKRSLDIDFLLDRIREFYHEFRTHST</sequence>